<dbReference type="GO" id="GO:0005524">
    <property type="term" value="F:ATP binding"/>
    <property type="evidence" value="ECO:0007669"/>
    <property type="project" value="UniProtKB-UniRule"/>
</dbReference>
<dbReference type="NCBIfam" id="TIGR00761">
    <property type="entry name" value="argB"/>
    <property type="match status" value="1"/>
</dbReference>
<evidence type="ECO:0000313" key="12">
    <source>
        <dbReference type="Proteomes" id="UP000823960"/>
    </source>
</evidence>
<evidence type="ECO:0000256" key="6">
    <source>
        <dbReference type="ARBA" id="ARBA00022777"/>
    </source>
</evidence>
<dbReference type="InterPro" id="IPR001057">
    <property type="entry name" value="Glu/AcGlu_kinase"/>
</dbReference>
<evidence type="ECO:0000256" key="4">
    <source>
        <dbReference type="ARBA" id="ARBA00022679"/>
    </source>
</evidence>
<comment type="caution">
    <text evidence="11">The sequence shown here is derived from an EMBL/GenBank/DDBJ whole genome shotgun (WGS) entry which is preliminary data.</text>
</comment>
<feature type="domain" description="Aspartate/glutamate/uridylate kinase" evidence="10">
    <location>
        <begin position="25"/>
        <end position="261"/>
    </location>
</feature>
<reference evidence="11" key="1">
    <citation type="submission" date="2020-10" db="EMBL/GenBank/DDBJ databases">
        <authorList>
            <person name="Gilroy R."/>
        </authorList>
    </citation>
    <scope>NUCLEOTIDE SEQUENCE</scope>
    <source>
        <strain evidence="11">1370</strain>
    </source>
</reference>
<comment type="function">
    <text evidence="9">Catalyzes the ATP-dependent phosphorylation of N-acetyl-L-glutamate.</text>
</comment>
<dbReference type="GO" id="GO:0005737">
    <property type="term" value="C:cytoplasm"/>
    <property type="evidence" value="ECO:0007669"/>
    <property type="project" value="UniProtKB-SubCell"/>
</dbReference>
<dbReference type="PANTHER" id="PTHR23342">
    <property type="entry name" value="N-ACETYLGLUTAMATE SYNTHASE"/>
    <property type="match status" value="1"/>
</dbReference>
<feature type="binding site" evidence="9">
    <location>
        <position position="87"/>
    </location>
    <ligand>
        <name>substrate</name>
    </ligand>
</feature>
<keyword evidence="4 9" id="KW-0808">Transferase</keyword>
<evidence type="ECO:0000256" key="9">
    <source>
        <dbReference type="HAMAP-Rule" id="MF_00082"/>
    </source>
</evidence>
<dbReference type="FunFam" id="3.40.1160.10:FF:000004">
    <property type="entry name" value="Acetylglutamate kinase"/>
    <property type="match status" value="1"/>
</dbReference>
<evidence type="ECO:0000256" key="7">
    <source>
        <dbReference type="ARBA" id="ARBA00022840"/>
    </source>
</evidence>
<name>A0A9D1NQN6_9FIRM</name>
<comment type="similarity">
    <text evidence="9">Belongs to the acetylglutamate kinase family. ArgB subfamily.</text>
</comment>
<dbReference type="InterPro" id="IPR036393">
    <property type="entry name" value="AceGlu_kinase-like_sf"/>
</dbReference>
<feature type="binding site" evidence="9">
    <location>
        <begin position="65"/>
        <end position="66"/>
    </location>
    <ligand>
        <name>substrate</name>
    </ligand>
</feature>
<evidence type="ECO:0000256" key="8">
    <source>
        <dbReference type="ARBA" id="ARBA00048141"/>
    </source>
</evidence>
<evidence type="ECO:0000256" key="5">
    <source>
        <dbReference type="ARBA" id="ARBA00022741"/>
    </source>
</evidence>
<evidence type="ECO:0000256" key="3">
    <source>
        <dbReference type="ARBA" id="ARBA00022605"/>
    </source>
</evidence>
<dbReference type="HAMAP" id="MF_00082">
    <property type="entry name" value="ArgB"/>
    <property type="match status" value="1"/>
</dbReference>
<keyword evidence="7 9" id="KW-0067">ATP-binding</keyword>
<keyword evidence="2 9" id="KW-0055">Arginine biosynthesis</keyword>
<comment type="pathway">
    <text evidence="1 9">Amino-acid biosynthesis; L-arginine biosynthesis; N(2)-acetyl-L-ornithine from L-glutamate: step 2/4.</text>
</comment>
<dbReference type="InterPro" id="IPR041727">
    <property type="entry name" value="NAGK-C"/>
</dbReference>
<evidence type="ECO:0000256" key="2">
    <source>
        <dbReference type="ARBA" id="ARBA00022571"/>
    </source>
</evidence>
<evidence type="ECO:0000313" key="11">
    <source>
        <dbReference type="EMBL" id="HIV10533.1"/>
    </source>
</evidence>
<evidence type="ECO:0000256" key="1">
    <source>
        <dbReference type="ARBA" id="ARBA00004828"/>
    </source>
</evidence>
<reference evidence="11" key="2">
    <citation type="journal article" date="2021" name="PeerJ">
        <title>Extensive microbial diversity within the chicken gut microbiome revealed by metagenomics and culture.</title>
        <authorList>
            <person name="Gilroy R."/>
            <person name="Ravi A."/>
            <person name="Getino M."/>
            <person name="Pursley I."/>
            <person name="Horton D.L."/>
            <person name="Alikhan N.F."/>
            <person name="Baker D."/>
            <person name="Gharbi K."/>
            <person name="Hall N."/>
            <person name="Watson M."/>
            <person name="Adriaenssens E.M."/>
            <person name="Foster-Nyarko E."/>
            <person name="Jarju S."/>
            <person name="Secka A."/>
            <person name="Antonio M."/>
            <person name="Oren A."/>
            <person name="Chaudhuri R.R."/>
            <person name="La Ragione R."/>
            <person name="Hildebrand F."/>
            <person name="Pallen M.J."/>
        </authorList>
    </citation>
    <scope>NUCLEOTIDE SEQUENCE</scope>
    <source>
        <strain evidence="11">1370</strain>
    </source>
</reference>
<dbReference type="CDD" id="cd04250">
    <property type="entry name" value="AAK_NAGK-C"/>
    <property type="match status" value="1"/>
</dbReference>
<organism evidence="11 12">
    <name type="scientific">Candidatus Faeciplasma avium</name>
    <dbReference type="NCBI Taxonomy" id="2840798"/>
    <lineage>
        <taxon>Bacteria</taxon>
        <taxon>Bacillati</taxon>
        <taxon>Bacillota</taxon>
        <taxon>Clostridia</taxon>
        <taxon>Eubacteriales</taxon>
        <taxon>Oscillospiraceae</taxon>
        <taxon>Oscillospiraceae incertae sedis</taxon>
        <taxon>Candidatus Faeciplasma</taxon>
    </lineage>
</organism>
<dbReference type="InterPro" id="IPR004662">
    <property type="entry name" value="AcgluKinase_fam"/>
</dbReference>
<gene>
    <name evidence="9 11" type="primary">argB</name>
    <name evidence="11" type="ORF">IAD28_02415</name>
</gene>
<sequence length="284" mass="30354">MKTPNADRARILVHALPYIKAYSGKIVVVKYGGNAMINDKLKDSVMKDVVLLNLIGVKVVLVHGGGPEITDMLKRVGKESVFVDGLRVTDKETVEIVQMVLAGKINKSLVNLIECCGGKAVGLSGLDCHMIKACVKDERLGYVGKITEVDPSLILDILDKGYIPVVSTIGCDDSGNVYNINADTAAARIAGALKAESLISLTDISGILADKNDPDSLISKISVEETKELIERGVISDGMIPKVECCTDAIRDGVKKVFIVDGRVSHSILIETLTDEGIGTMFEG</sequence>
<dbReference type="InterPro" id="IPR001048">
    <property type="entry name" value="Asp/Glu/Uridylate_kinase"/>
</dbReference>
<dbReference type="AlphaFoldDB" id="A0A9D1NQN6"/>
<dbReference type="PANTHER" id="PTHR23342:SF0">
    <property type="entry name" value="N-ACETYLGLUTAMATE SYNTHASE, MITOCHONDRIAL"/>
    <property type="match status" value="1"/>
</dbReference>
<comment type="subcellular location">
    <subcellularLocation>
        <location evidence="9">Cytoplasm</location>
    </subcellularLocation>
</comment>
<feature type="site" description="Transition state stabilizer" evidence="9">
    <location>
        <position position="242"/>
    </location>
</feature>
<dbReference type="Proteomes" id="UP000823960">
    <property type="component" value="Unassembled WGS sequence"/>
</dbReference>
<feature type="site" description="Transition state stabilizer" evidence="9">
    <location>
        <position position="30"/>
    </location>
</feature>
<dbReference type="EMBL" id="DVOL01000032">
    <property type="protein sequence ID" value="HIV10533.1"/>
    <property type="molecule type" value="Genomic_DNA"/>
</dbReference>
<dbReference type="EC" id="2.7.2.8" evidence="9"/>
<dbReference type="SUPFAM" id="SSF53633">
    <property type="entry name" value="Carbamate kinase-like"/>
    <property type="match status" value="1"/>
</dbReference>
<dbReference type="GO" id="GO:0003991">
    <property type="term" value="F:acetylglutamate kinase activity"/>
    <property type="evidence" value="ECO:0007669"/>
    <property type="project" value="UniProtKB-UniRule"/>
</dbReference>
<proteinExistence type="inferred from homology"/>
<dbReference type="Pfam" id="PF00696">
    <property type="entry name" value="AA_kinase"/>
    <property type="match status" value="1"/>
</dbReference>
<keyword evidence="9" id="KW-0963">Cytoplasm</keyword>
<keyword evidence="5 9" id="KW-0547">Nucleotide-binding</keyword>
<comment type="catalytic activity">
    <reaction evidence="8 9">
        <text>N-acetyl-L-glutamate + ATP = N-acetyl-L-glutamyl 5-phosphate + ADP</text>
        <dbReference type="Rhea" id="RHEA:14629"/>
        <dbReference type="ChEBI" id="CHEBI:30616"/>
        <dbReference type="ChEBI" id="CHEBI:44337"/>
        <dbReference type="ChEBI" id="CHEBI:57936"/>
        <dbReference type="ChEBI" id="CHEBI:456216"/>
        <dbReference type="EC" id="2.7.2.8"/>
    </reaction>
</comment>
<feature type="binding site" evidence="9">
    <location>
        <position position="179"/>
    </location>
    <ligand>
        <name>substrate</name>
    </ligand>
</feature>
<keyword evidence="6 9" id="KW-0418">Kinase</keyword>
<dbReference type="InterPro" id="IPR037528">
    <property type="entry name" value="ArgB"/>
</dbReference>
<dbReference type="PRINTS" id="PR00474">
    <property type="entry name" value="GLU5KINASE"/>
</dbReference>
<accession>A0A9D1NQN6</accession>
<evidence type="ECO:0000259" key="10">
    <source>
        <dbReference type="Pfam" id="PF00696"/>
    </source>
</evidence>
<protein>
    <recommendedName>
        <fullName evidence="9">Acetylglutamate kinase</fullName>
        <ecNumber evidence="9">2.7.2.8</ecNumber>
    </recommendedName>
    <alternativeName>
        <fullName evidence="9">N-acetyl-L-glutamate 5-phosphotransferase</fullName>
    </alternativeName>
    <alternativeName>
        <fullName evidence="9">NAG kinase</fullName>
        <shortName evidence="9">NAGK</shortName>
    </alternativeName>
</protein>
<keyword evidence="3 9" id="KW-0028">Amino-acid biosynthesis</keyword>
<dbReference type="Gene3D" id="3.40.1160.10">
    <property type="entry name" value="Acetylglutamate kinase-like"/>
    <property type="match status" value="1"/>
</dbReference>
<dbReference type="PIRSF" id="PIRSF000728">
    <property type="entry name" value="NAGK"/>
    <property type="match status" value="1"/>
</dbReference>
<dbReference type="GO" id="GO:0042450">
    <property type="term" value="P:L-arginine biosynthetic process via ornithine"/>
    <property type="evidence" value="ECO:0007669"/>
    <property type="project" value="UniProtKB-UniRule"/>
</dbReference>